<proteinExistence type="inferred from homology"/>
<evidence type="ECO:0000256" key="2">
    <source>
        <dbReference type="ARBA" id="ARBA00022552"/>
    </source>
</evidence>
<dbReference type="PANTHER" id="PTHR21600:SF91">
    <property type="entry name" value="DUAL-SPECIFICITY RNA PSEUDOURIDINE SYNTHASE RLUA"/>
    <property type="match status" value="1"/>
</dbReference>
<keyword evidence="4" id="KW-0413">Isomerase</keyword>
<protein>
    <recommendedName>
        <fullName evidence="10">Dual-specificity RNA pseudouridine synthase RluA</fullName>
        <ecNumber evidence="8">5.4.99.28</ecNumber>
        <ecNumber evidence="9">5.4.99.29</ecNumber>
    </recommendedName>
    <alternativeName>
        <fullName evidence="11">23S rRNA pseudouridine(746) synthase</fullName>
    </alternativeName>
    <alternativeName>
        <fullName evidence="14">Ribosomal large subunit pseudouridine synthase A</fullName>
    </alternativeName>
    <alternativeName>
        <fullName evidence="13">rRNA pseudouridylate synthase A</fullName>
    </alternativeName>
    <alternativeName>
        <fullName evidence="15">rRNA-uridine isomerase A</fullName>
    </alternativeName>
    <alternativeName>
        <fullName evidence="12">tRNA pseudouridine(32) synthase</fullName>
    </alternativeName>
</protein>
<evidence type="ECO:0000256" key="15">
    <source>
        <dbReference type="ARBA" id="ARBA00043143"/>
    </source>
</evidence>
<dbReference type="InterPro" id="IPR006145">
    <property type="entry name" value="PsdUridine_synth_RsuA/RluA"/>
</dbReference>
<gene>
    <name evidence="17" type="ORF">CWI84_03675</name>
</gene>
<dbReference type="RefSeq" id="WP_126841227.1">
    <property type="nucleotide sequence ID" value="NZ_PIQH01000003.1"/>
</dbReference>
<evidence type="ECO:0000256" key="8">
    <source>
        <dbReference type="ARBA" id="ARBA00038944"/>
    </source>
</evidence>
<dbReference type="OrthoDB" id="9785808at2"/>
<feature type="domain" description="Pseudouridine synthase RsuA/RluA-like" evidence="16">
    <location>
        <begin position="25"/>
        <end position="172"/>
    </location>
</feature>
<evidence type="ECO:0000259" key="16">
    <source>
        <dbReference type="Pfam" id="PF00849"/>
    </source>
</evidence>
<evidence type="ECO:0000313" key="18">
    <source>
        <dbReference type="Proteomes" id="UP000287996"/>
    </source>
</evidence>
<evidence type="ECO:0000256" key="3">
    <source>
        <dbReference type="ARBA" id="ARBA00022694"/>
    </source>
</evidence>
<evidence type="ECO:0000256" key="6">
    <source>
        <dbReference type="ARBA" id="ARBA00036916"/>
    </source>
</evidence>
<evidence type="ECO:0000256" key="11">
    <source>
        <dbReference type="ARBA" id="ARBA00041266"/>
    </source>
</evidence>
<comment type="function">
    <text evidence="7">Dual specificity enzyme that catalyzes the synthesis of pseudouridine from uracil-746 in 23S ribosomal RNA and from uracil-32 in the anticodon stem and loop of transfer RNAs.</text>
</comment>
<dbReference type="GO" id="GO:0160142">
    <property type="term" value="F:23S rRNA pseudouridine(746) synthase activity"/>
    <property type="evidence" value="ECO:0007669"/>
    <property type="project" value="UniProtKB-EC"/>
</dbReference>
<organism evidence="17 18">
    <name type="scientific">Idiomarina tyrosinivorans</name>
    <dbReference type="NCBI Taxonomy" id="1445662"/>
    <lineage>
        <taxon>Bacteria</taxon>
        <taxon>Pseudomonadati</taxon>
        <taxon>Pseudomonadota</taxon>
        <taxon>Gammaproteobacteria</taxon>
        <taxon>Alteromonadales</taxon>
        <taxon>Idiomarinaceae</taxon>
        <taxon>Idiomarina</taxon>
    </lineage>
</organism>
<keyword evidence="3" id="KW-0819">tRNA processing</keyword>
<dbReference type="Pfam" id="PF00849">
    <property type="entry name" value="PseudoU_synth_2"/>
    <property type="match status" value="1"/>
</dbReference>
<reference evidence="17 18" key="1">
    <citation type="journal article" date="2011" name="Front. Microbiol.">
        <title>Genomic signatures of strain selection and enhancement in Bacillus atrophaeus var. globigii, a historical biowarfare simulant.</title>
        <authorList>
            <person name="Gibbons H.S."/>
            <person name="Broomall S.M."/>
            <person name="McNew L.A."/>
            <person name="Daligault H."/>
            <person name="Chapman C."/>
            <person name="Bruce D."/>
            <person name="Karavis M."/>
            <person name="Krepps M."/>
            <person name="McGregor P.A."/>
            <person name="Hong C."/>
            <person name="Park K.H."/>
            <person name="Akmal A."/>
            <person name="Feldman A."/>
            <person name="Lin J.S."/>
            <person name="Chang W.E."/>
            <person name="Higgs B.W."/>
            <person name="Demirev P."/>
            <person name="Lindquist J."/>
            <person name="Liem A."/>
            <person name="Fochler E."/>
            <person name="Read T.D."/>
            <person name="Tapia R."/>
            <person name="Johnson S."/>
            <person name="Bishop-Lilly K.A."/>
            <person name="Detter C."/>
            <person name="Han C."/>
            <person name="Sozhamannan S."/>
            <person name="Rosenzweig C.N."/>
            <person name="Skowronski E.W."/>
        </authorList>
    </citation>
    <scope>NUCLEOTIDE SEQUENCE [LARGE SCALE GENOMIC DNA]</scope>
    <source>
        <strain evidence="17 18">CC-PW-9</strain>
    </source>
</reference>
<comment type="caution">
    <text evidence="17">The sequence shown here is derived from an EMBL/GenBank/DDBJ whole genome shotgun (WGS) entry which is preliminary data.</text>
</comment>
<evidence type="ECO:0000256" key="9">
    <source>
        <dbReference type="ARBA" id="ARBA00038945"/>
    </source>
</evidence>
<evidence type="ECO:0000256" key="14">
    <source>
        <dbReference type="ARBA" id="ARBA00042883"/>
    </source>
</evidence>
<dbReference type="CDD" id="cd02869">
    <property type="entry name" value="PseudoU_synth_RluA_like"/>
    <property type="match status" value="1"/>
</dbReference>
<dbReference type="PANTHER" id="PTHR21600">
    <property type="entry name" value="MITOCHONDRIAL RNA PSEUDOURIDINE SYNTHASE"/>
    <property type="match status" value="1"/>
</dbReference>
<dbReference type="GO" id="GO:0000455">
    <property type="term" value="P:enzyme-directed rRNA pseudouridine synthesis"/>
    <property type="evidence" value="ECO:0007669"/>
    <property type="project" value="TreeGrafter"/>
</dbReference>
<dbReference type="EMBL" id="PIQH01000003">
    <property type="protein sequence ID" value="RUO80695.1"/>
    <property type="molecule type" value="Genomic_DNA"/>
</dbReference>
<dbReference type="EC" id="5.4.99.28" evidence="8"/>
<dbReference type="Gene3D" id="3.30.2350.10">
    <property type="entry name" value="Pseudouridine synthase"/>
    <property type="match status" value="1"/>
</dbReference>
<dbReference type="InterPro" id="IPR006224">
    <property type="entry name" value="PsdUridine_synth_RluA-like_CS"/>
</dbReference>
<comment type="catalytic activity">
    <reaction evidence="5">
        <text>uridine(32) in tRNA = pseudouridine(32) in tRNA</text>
        <dbReference type="Rhea" id="RHEA:42544"/>
        <dbReference type="Rhea" id="RHEA-COMP:10107"/>
        <dbReference type="Rhea" id="RHEA-COMP:10108"/>
        <dbReference type="ChEBI" id="CHEBI:65314"/>
        <dbReference type="ChEBI" id="CHEBI:65315"/>
        <dbReference type="EC" id="5.4.99.28"/>
    </reaction>
</comment>
<dbReference type="PROSITE" id="PS01129">
    <property type="entry name" value="PSI_RLU"/>
    <property type="match status" value="1"/>
</dbReference>
<dbReference type="InterPro" id="IPR050188">
    <property type="entry name" value="RluA_PseudoU_synthase"/>
</dbReference>
<evidence type="ECO:0000256" key="10">
    <source>
        <dbReference type="ARBA" id="ARBA00039988"/>
    </source>
</evidence>
<evidence type="ECO:0000256" key="1">
    <source>
        <dbReference type="ARBA" id="ARBA00010876"/>
    </source>
</evidence>
<evidence type="ECO:0000256" key="7">
    <source>
        <dbReference type="ARBA" id="ARBA00037305"/>
    </source>
</evidence>
<sequence length="221" mass="25524">MTDRPFVYSPPQTPYLDIVYRDDALVVVNKPSGLLSVPGKQRIHYDSVYTRLQRVMPDIRLIHRLDMATSGLIVFAIGKPAQSHLSRQFQQRQVRKQYVADVWGQLPASQGVIDLPMKCDWPNRPRQHLDFSAGKAAQTWYRVEKPMTADIQRVKLYPHTGRSHQLRVHMQALNTPIIGDKFYAHESAYQAAQRLHLHAERIQLCHPVSEHPLDFYLPAPF</sequence>
<dbReference type="FunFam" id="3.30.2350.10:FF:000005">
    <property type="entry name" value="Pseudouridine synthase"/>
    <property type="match status" value="1"/>
</dbReference>
<keyword evidence="18" id="KW-1185">Reference proteome</keyword>
<dbReference type="AlphaFoldDB" id="A0A432ZRZ2"/>
<dbReference type="EC" id="5.4.99.29" evidence="9"/>
<dbReference type="GO" id="GO:0003723">
    <property type="term" value="F:RNA binding"/>
    <property type="evidence" value="ECO:0007669"/>
    <property type="project" value="InterPro"/>
</dbReference>
<dbReference type="Proteomes" id="UP000287996">
    <property type="component" value="Unassembled WGS sequence"/>
</dbReference>
<comment type="catalytic activity">
    <reaction evidence="6">
        <text>uridine(746) in 23S rRNA = pseudouridine(746) in 23S rRNA</text>
        <dbReference type="Rhea" id="RHEA:42548"/>
        <dbReference type="Rhea" id="RHEA-COMP:10109"/>
        <dbReference type="Rhea" id="RHEA-COMP:10110"/>
        <dbReference type="ChEBI" id="CHEBI:65314"/>
        <dbReference type="ChEBI" id="CHEBI:65315"/>
        <dbReference type="EC" id="5.4.99.29"/>
    </reaction>
</comment>
<name>A0A432ZRZ2_9GAMM</name>
<evidence type="ECO:0000256" key="4">
    <source>
        <dbReference type="ARBA" id="ARBA00023235"/>
    </source>
</evidence>
<dbReference type="GO" id="GO:0008033">
    <property type="term" value="P:tRNA processing"/>
    <property type="evidence" value="ECO:0007669"/>
    <property type="project" value="UniProtKB-KW"/>
</dbReference>
<dbReference type="SUPFAM" id="SSF55120">
    <property type="entry name" value="Pseudouridine synthase"/>
    <property type="match status" value="1"/>
</dbReference>
<evidence type="ECO:0000256" key="5">
    <source>
        <dbReference type="ARBA" id="ARBA00036184"/>
    </source>
</evidence>
<dbReference type="GO" id="GO:0160151">
    <property type="term" value="F:tRNA pseudouridine(32) synthase activity"/>
    <property type="evidence" value="ECO:0007669"/>
    <property type="project" value="UniProtKB-EC"/>
</dbReference>
<evidence type="ECO:0000256" key="12">
    <source>
        <dbReference type="ARBA" id="ARBA00042372"/>
    </source>
</evidence>
<evidence type="ECO:0000256" key="13">
    <source>
        <dbReference type="ARBA" id="ARBA00042844"/>
    </source>
</evidence>
<dbReference type="InterPro" id="IPR020103">
    <property type="entry name" value="PsdUridine_synth_cat_dom_sf"/>
</dbReference>
<comment type="similarity">
    <text evidence="1">Belongs to the pseudouridine synthase RluA family.</text>
</comment>
<keyword evidence="2" id="KW-0698">rRNA processing</keyword>
<accession>A0A432ZRZ2</accession>
<evidence type="ECO:0000313" key="17">
    <source>
        <dbReference type="EMBL" id="RUO80695.1"/>
    </source>
</evidence>